<name>A0ABM6BA85_STRAM</name>
<keyword evidence="2" id="KW-1185">Reference proteome</keyword>
<sequence>MTSGGSDVDAALVALAWERLQSETPPAAVCGELAARTPCWWDAVLAVGRAIGIPESELLRRLQGTPEQVQSEFRPGEEELYGDLMAVLGVFDIPRQLDERESVIGESLRTAMRAMGGVASGHGLGLSRRLVTGELESVFRSLARSGPRADRGRPAEFWGALVAAGQLLDPADGDERGTVAQALAECRLHLANCARWATGR</sequence>
<organism evidence="1 2">
    <name type="scientific">Streptomyces ambofaciens</name>
    <dbReference type="NCBI Taxonomy" id="1889"/>
    <lineage>
        <taxon>Bacteria</taxon>
        <taxon>Bacillati</taxon>
        <taxon>Actinomycetota</taxon>
        <taxon>Actinomycetes</taxon>
        <taxon>Kitasatosporales</taxon>
        <taxon>Streptomycetaceae</taxon>
        <taxon>Streptomyces</taxon>
    </lineage>
</organism>
<gene>
    <name evidence="1" type="ORF">SAM40697_6554</name>
</gene>
<proteinExistence type="predicted"/>
<accession>A0ABM6BA85</accession>
<reference evidence="2" key="1">
    <citation type="submission" date="2015-10" db="EMBL/GenBank/DDBJ databases">
        <title>Complete genome sequence of Streptomyces ambofaciens DSM 40697.</title>
        <authorList>
            <person name="Thibessard A."/>
            <person name="Leblond P."/>
        </authorList>
    </citation>
    <scope>NUCLEOTIDE SEQUENCE [LARGE SCALE GENOMIC DNA]</scope>
    <source>
        <strain evidence="2">DSM 40697</strain>
    </source>
</reference>
<dbReference type="Proteomes" id="UP000076720">
    <property type="component" value="Chromosome"/>
</dbReference>
<evidence type="ECO:0000313" key="1">
    <source>
        <dbReference type="EMBL" id="ANB10507.1"/>
    </source>
</evidence>
<reference evidence="1 2" key="2">
    <citation type="journal article" date="2016" name="Genome Announc.">
        <title>Complete Genome Sequence of Streptomyces ambofaciens DSM 40697, a Paradigm for Genome Plasticity Studies.</title>
        <authorList>
            <person name="Thibessard A."/>
            <person name="Leblond P."/>
        </authorList>
    </citation>
    <scope>NUCLEOTIDE SEQUENCE [LARGE SCALE GENOMIC DNA]</scope>
    <source>
        <strain evidence="1 2">DSM 40697</strain>
    </source>
</reference>
<dbReference type="RefSeq" id="WP_063484130.1">
    <property type="nucleotide sequence ID" value="NZ_CP012949.1"/>
</dbReference>
<protein>
    <submittedName>
        <fullName evidence="1">Uncharacterized protein</fullName>
    </submittedName>
</protein>
<evidence type="ECO:0000313" key="2">
    <source>
        <dbReference type="Proteomes" id="UP000076720"/>
    </source>
</evidence>
<dbReference type="EMBL" id="CP012949">
    <property type="protein sequence ID" value="ANB10507.1"/>
    <property type="molecule type" value="Genomic_DNA"/>
</dbReference>